<dbReference type="EMBL" id="VSRR010019370">
    <property type="protein sequence ID" value="MPC62166.1"/>
    <property type="molecule type" value="Genomic_DNA"/>
</dbReference>
<organism evidence="1 2">
    <name type="scientific">Portunus trituberculatus</name>
    <name type="common">Swimming crab</name>
    <name type="synonym">Neptunus trituberculatus</name>
    <dbReference type="NCBI Taxonomy" id="210409"/>
    <lineage>
        <taxon>Eukaryota</taxon>
        <taxon>Metazoa</taxon>
        <taxon>Ecdysozoa</taxon>
        <taxon>Arthropoda</taxon>
        <taxon>Crustacea</taxon>
        <taxon>Multicrustacea</taxon>
        <taxon>Malacostraca</taxon>
        <taxon>Eumalacostraca</taxon>
        <taxon>Eucarida</taxon>
        <taxon>Decapoda</taxon>
        <taxon>Pleocyemata</taxon>
        <taxon>Brachyura</taxon>
        <taxon>Eubrachyura</taxon>
        <taxon>Portunoidea</taxon>
        <taxon>Portunidae</taxon>
        <taxon>Portuninae</taxon>
        <taxon>Portunus</taxon>
    </lineage>
</organism>
<dbReference type="AlphaFoldDB" id="A0A5B7GX25"/>
<accession>A0A5B7GX25</accession>
<proteinExistence type="predicted"/>
<sequence>MATPNPASEFSGEGNRNVPRLDCPLVSDPKYFDTCLNFFYINYCNIRGSVSNFQSVDDHLSSIFFYSPKYSCLRDPPLCAERVTEVIVFGMEAILFLNFNLLNLGLTQPVLVLYMIERLPTKGT</sequence>
<keyword evidence="2" id="KW-1185">Reference proteome</keyword>
<name>A0A5B7GX25_PORTR</name>
<dbReference type="Proteomes" id="UP000324222">
    <property type="component" value="Unassembled WGS sequence"/>
</dbReference>
<reference evidence="1 2" key="1">
    <citation type="submission" date="2019-05" db="EMBL/GenBank/DDBJ databases">
        <title>Another draft genome of Portunus trituberculatus and its Hox gene families provides insights of decapod evolution.</title>
        <authorList>
            <person name="Jeong J.-H."/>
            <person name="Song I."/>
            <person name="Kim S."/>
            <person name="Choi T."/>
            <person name="Kim D."/>
            <person name="Ryu S."/>
            <person name="Kim W."/>
        </authorList>
    </citation>
    <scope>NUCLEOTIDE SEQUENCE [LARGE SCALE GENOMIC DNA]</scope>
    <source>
        <tissue evidence="1">Muscle</tissue>
    </source>
</reference>
<comment type="caution">
    <text evidence="1">The sequence shown here is derived from an EMBL/GenBank/DDBJ whole genome shotgun (WGS) entry which is preliminary data.</text>
</comment>
<evidence type="ECO:0000313" key="1">
    <source>
        <dbReference type="EMBL" id="MPC62166.1"/>
    </source>
</evidence>
<evidence type="ECO:0000313" key="2">
    <source>
        <dbReference type="Proteomes" id="UP000324222"/>
    </source>
</evidence>
<gene>
    <name evidence="1" type="ORF">E2C01_056249</name>
</gene>
<protein>
    <submittedName>
        <fullName evidence="1">Uncharacterized protein</fullName>
    </submittedName>
</protein>